<dbReference type="InterPro" id="IPR018649">
    <property type="entry name" value="SHOCT"/>
</dbReference>
<dbReference type="Pfam" id="PF13396">
    <property type="entry name" value="PLDc_N"/>
    <property type="match status" value="1"/>
</dbReference>
<reference evidence="10" key="1">
    <citation type="submission" date="2015-07" db="EMBL/GenBank/DDBJ databases">
        <title>Nocardia seriolae U-1 whole genome shotgun sequence.</title>
        <authorList>
            <person name="Imajoh M."/>
            <person name="Fukumoto Y."/>
            <person name="Sukeda M."/>
            <person name="Yamane J."/>
            <person name="Yamasaki K."/>
            <person name="Shimizu M."/>
            <person name="Ohnishi K."/>
            <person name="Oshima S."/>
        </authorList>
    </citation>
    <scope>NUCLEOTIDE SEQUENCE [LARGE SCALE GENOMIC DNA]</scope>
    <source>
        <strain evidence="10">U-1</strain>
    </source>
</reference>
<evidence type="ECO:0000256" key="4">
    <source>
        <dbReference type="ARBA" id="ARBA00022989"/>
    </source>
</evidence>
<dbReference type="EMBL" id="BBYQ01000093">
    <property type="protein sequence ID" value="GAP30768.1"/>
    <property type="molecule type" value="Genomic_DNA"/>
</dbReference>
<organism evidence="9 10">
    <name type="scientific">Nocardia seriolae</name>
    <dbReference type="NCBI Taxonomy" id="37332"/>
    <lineage>
        <taxon>Bacteria</taxon>
        <taxon>Bacillati</taxon>
        <taxon>Actinomycetota</taxon>
        <taxon>Actinomycetes</taxon>
        <taxon>Mycobacteriales</taxon>
        <taxon>Nocardiaceae</taxon>
        <taxon>Nocardia</taxon>
    </lineage>
</organism>
<protein>
    <recommendedName>
        <fullName evidence="11">Cardiolipin synthase N-terminal domain-containing protein</fullName>
    </recommendedName>
</protein>
<evidence type="ECO:0000256" key="1">
    <source>
        <dbReference type="ARBA" id="ARBA00004651"/>
    </source>
</evidence>
<comment type="subcellular location">
    <subcellularLocation>
        <location evidence="1">Cell membrane</location>
        <topology evidence="1">Multi-pass membrane protein</topology>
    </subcellularLocation>
</comment>
<evidence type="ECO:0000256" key="5">
    <source>
        <dbReference type="ARBA" id="ARBA00023136"/>
    </source>
</evidence>
<evidence type="ECO:0000256" key="6">
    <source>
        <dbReference type="SAM" id="Phobius"/>
    </source>
</evidence>
<feature type="domain" description="Cardiolipin synthase N-terminal" evidence="8">
    <location>
        <begin position="41"/>
        <end position="80"/>
    </location>
</feature>
<keyword evidence="3 6" id="KW-0812">Transmembrane</keyword>
<proteinExistence type="predicted"/>
<dbReference type="Pfam" id="PF09851">
    <property type="entry name" value="SHOCT"/>
    <property type="match status" value="1"/>
</dbReference>
<keyword evidence="4 6" id="KW-1133">Transmembrane helix</keyword>
<evidence type="ECO:0000313" key="9">
    <source>
        <dbReference type="EMBL" id="GAP30768.1"/>
    </source>
</evidence>
<comment type="caution">
    <text evidence="9">The sequence shown here is derived from an EMBL/GenBank/DDBJ whole genome shotgun (WGS) entry which is preliminary data.</text>
</comment>
<reference evidence="9 10" key="2">
    <citation type="journal article" date="2016" name="Genome Announc.">
        <title>Draft Genome Sequence of Erythromycin- and Oxytetracycline-Sensitive Nocardia seriolae Strain U-1 (NBRC 110359).</title>
        <authorList>
            <person name="Imajoh M."/>
            <person name="Sukeda M."/>
            <person name="Shimizu M."/>
            <person name="Yamane J."/>
            <person name="Ohnishi K."/>
            <person name="Oshima S."/>
        </authorList>
    </citation>
    <scope>NUCLEOTIDE SEQUENCE [LARGE SCALE GENOMIC DNA]</scope>
    <source>
        <strain evidence="9 10">U-1</strain>
    </source>
</reference>
<dbReference type="AlphaFoldDB" id="A0ABC9YZT4"/>
<evidence type="ECO:0000313" key="10">
    <source>
        <dbReference type="Proteomes" id="UP000037179"/>
    </source>
</evidence>
<feature type="domain" description="SHOCT" evidence="7">
    <location>
        <begin position="113"/>
        <end position="139"/>
    </location>
</feature>
<keyword evidence="2" id="KW-1003">Cell membrane</keyword>
<sequence>MIEHTRIEHTRTEGMSDMSFWEFIWFLILSFLFIAYLMVLFAIFADLFRDRETSGWVKALWVVFLLIMPFLGALVYLISRGNDMAGRSATDMVRREEATQDYIRQVARTDTATQLADAKKLLDQGVLTEDEFAQVKRTVLG</sequence>
<keyword evidence="5 6" id="KW-0472">Membrane</keyword>
<evidence type="ECO:0008006" key="11">
    <source>
        <dbReference type="Google" id="ProtNLM"/>
    </source>
</evidence>
<evidence type="ECO:0000256" key="2">
    <source>
        <dbReference type="ARBA" id="ARBA00022475"/>
    </source>
</evidence>
<name>A0ABC9YZT4_9NOCA</name>
<evidence type="ECO:0000256" key="3">
    <source>
        <dbReference type="ARBA" id="ARBA00022692"/>
    </source>
</evidence>
<gene>
    <name evidence="9" type="ORF">NSK11_contig00093-0034</name>
</gene>
<dbReference type="GO" id="GO:0005886">
    <property type="term" value="C:plasma membrane"/>
    <property type="evidence" value="ECO:0007669"/>
    <property type="project" value="UniProtKB-SubCell"/>
</dbReference>
<feature type="transmembrane region" description="Helical" evidence="6">
    <location>
        <begin position="56"/>
        <end position="78"/>
    </location>
</feature>
<evidence type="ECO:0000259" key="7">
    <source>
        <dbReference type="Pfam" id="PF09851"/>
    </source>
</evidence>
<keyword evidence="10" id="KW-1185">Reference proteome</keyword>
<dbReference type="InterPro" id="IPR027379">
    <property type="entry name" value="CLS_N"/>
</dbReference>
<evidence type="ECO:0000259" key="8">
    <source>
        <dbReference type="Pfam" id="PF13396"/>
    </source>
</evidence>
<accession>A0ABC9YZT4</accession>
<feature type="transmembrane region" description="Helical" evidence="6">
    <location>
        <begin position="20"/>
        <end position="44"/>
    </location>
</feature>
<dbReference type="Proteomes" id="UP000037179">
    <property type="component" value="Unassembled WGS sequence"/>
</dbReference>